<dbReference type="Pfam" id="PF09586">
    <property type="entry name" value="YfhO"/>
    <property type="match status" value="1"/>
</dbReference>
<keyword evidence="1" id="KW-1133">Transmembrane helix</keyword>
<evidence type="ECO:0000313" key="2">
    <source>
        <dbReference type="EMBL" id="VAW14145.1"/>
    </source>
</evidence>
<keyword evidence="1" id="KW-0472">Membrane</keyword>
<feature type="transmembrane region" description="Helical" evidence="1">
    <location>
        <begin position="311"/>
        <end position="332"/>
    </location>
</feature>
<feature type="transmembrane region" description="Helical" evidence="1">
    <location>
        <begin position="283"/>
        <end position="304"/>
    </location>
</feature>
<feature type="transmembrane region" description="Helical" evidence="1">
    <location>
        <begin position="68"/>
        <end position="89"/>
    </location>
</feature>
<organism evidence="2">
    <name type="scientific">hydrothermal vent metagenome</name>
    <dbReference type="NCBI Taxonomy" id="652676"/>
    <lineage>
        <taxon>unclassified sequences</taxon>
        <taxon>metagenomes</taxon>
        <taxon>ecological metagenomes</taxon>
    </lineage>
</organism>
<dbReference type="PANTHER" id="PTHR38454">
    <property type="entry name" value="INTEGRAL MEMBRANE PROTEIN-RELATED"/>
    <property type="match status" value="1"/>
</dbReference>
<name>A0A3B0T6Y0_9ZZZZ</name>
<reference evidence="2" key="1">
    <citation type="submission" date="2018-06" db="EMBL/GenBank/DDBJ databases">
        <authorList>
            <person name="Zhirakovskaya E."/>
        </authorList>
    </citation>
    <scope>NUCLEOTIDE SEQUENCE</scope>
</reference>
<dbReference type="InterPro" id="IPR018580">
    <property type="entry name" value="Uncharacterised_YfhO"/>
</dbReference>
<dbReference type="PANTHER" id="PTHR38454:SF1">
    <property type="entry name" value="INTEGRAL MEMBRANE PROTEIN"/>
    <property type="match status" value="1"/>
</dbReference>
<feature type="transmembrane region" description="Helical" evidence="1">
    <location>
        <begin position="166"/>
        <end position="185"/>
    </location>
</feature>
<accession>A0A3B0T6Y0</accession>
<feature type="transmembrane region" description="Helical" evidence="1">
    <location>
        <begin position="442"/>
        <end position="460"/>
    </location>
</feature>
<evidence type="ECO:0000256" key="1">
    <source>
        <dbReference type="SAM" id="Phobius"/>
    </source>
</evidence>
<feature type="transmembrane region" description="Helical" evidence="1">
    <location>
        <begin position="743"/>
        <end position="761"/>
    </location>
</feature>
<protein>
    <recommendedName>
        <fullName evidence="3">Bacterial membrane protein YfhO</fullName>
    </recommendedName>
</protein>
<feature type="transmembrane region" description="Helical" evidence="1">
    <location>
        <begin position="95"/>
        <end position="112"/>
    </location>
</feature>
<proteinExistence type="predicted"/>
<dbReference type="EMBL" id="UOEP01000032">
    <property type="protein sequence ID" value="VAW14145.1"/>
    <property type="molecule type" value="Genomic_DNA"/>
</dbReference>
<dbReference type="AlphaFoldDB" id="A0A3B0T6Y0"/>
<feature type="transmembrane region" description="Helical" evidence="1">
    <location>
        <begin position="352"/>
        <end position="372"/>
    </location>
</feature>
<sequence>KTHKESALWTNSMFGGMPTTFIASPKYQNLVPTIHRLLGKIVAYPFVSFLIGLIGFYILLLVFGVNPWIAMVGSIAYNMVTINFILISTGHNNKFLAISVFSWLIAGMVLVFKKKRILGGILFTLALCWELGSSHVQMTYYLIYVCIAIIITEFIVSIKQKKVKRFLGDCAILFVGVLLAVSTYAGKMWSEYEYSKYTIRGGSELTPKDNNSTGGLDRDYILSYSYDVGEALSAFIPRIKGGSMMEPLSEDSEVFKIIAKSQGRPSARKICKRLPVYWGSQPIVGAPFYFGAVLCFLFVLGLFVIKGKIKWWIVSIVIISFLLSLGKNFSLLSNFFIDYVPLYNKFRDVKNIVVIQVFAMGLLGVLGLKEIFERKLSDKEFKKKLGYAFAITGGLALILALIPGLVGNFTGSSDAQLAASGWPQQLIDALQMDRESLLRADAFRSFIFVAIAAAGIWAFWKKKLKAQYALALWVVLILADLWPVNKRYLNNDNFSPAKEVSMPFKKQKADIEILKDKDLSYRVLTLQNPFQDARTSYFHKSIGGYHAAKLGRYQELIEHHISPEMQQMVKGLQSRVSIDSVFSALPVINMLNTRYIIYDLNRPPLRNPVPLGNAWFVGKAKIVENADEEIAALNGFDPASVAIVDQRFAKNIEGKNFTKDLAGSITLTEYQPNYLKYAYQAASEQLTVFSEIYYDKGWKAFIDGQEVPHFRVDYVLRAMVIPPGKHTIEFKFEPRSYYLGNKISLVSSIILLLLIAGYFGYEIKRRLL</sequence>
<gene>
    <name evidence="2" type="ORF">MNBD_BACTEROID01-2201</name>
</gene>
<feature type="transmembrane region" description="Helical" evidence="1">
    <location>
        <begin position="41"/>
        <end position="61"/>
    </location>
</feature>
<feature type="transmembrane region" description="Helical" evidence="1">
    <location>
        <begin position="141"/>
        <end position="159"/>
    </location>
</feature>
<feature type="transmembrane region" description="Helical" evidence="1">
    <location>
        <begin position="467"/>
        <end position="484"/>
    </location>
</feature>
<feature type="non-terminal residue" evidence="2">
    <location>
        <position position="1"/>
    </location>
</feature>
<feature type="transmembrane region" description="Helical" evidence="1">
    <location>
        <begin position="384"/>
        <end position="406"/>
    </location>
</feature>
<keyword evidence="1" id="KW-0812">Transmembrane</keyword>
<evidence type="ECO:0008006" key="3">
    <source>
        <dbReference type="Google" id="ProtNLM"/>
    </source>
</evidence>